<comment type="caution">
    <text evidence="9">The sequence shown here is derived from an EMBL/GenBank/DDBJ whole genome shotgun (WGS) entry which is preliminary data.</text>
</comment>
<dbReference type="InterPro" id="IPR003661">
    <property type="entry name" value="HisK_dim/P_dom"/>
</dbReference>
<evidence type="ECO:0000256" key="6">
    <source>
        <dbReference type="ARBA" id="ARBA00023012"/>
    </source>
</evidence>
<evidence type="ECO:0000256" key="7">
    <source>
        <dbReference type="SAM" id="Phobius"/>
    </source>
</evidence>
<reference evidence="9 10" key="1">
    <citation type="submission" date="2023-03" db="EMBL/GenBank/DDBJ databases">
        <title>Strain YYF002 represents a novel species in the genus Winogradskyella isolated from seawater.</title>
        <authorList>
            <person name="Fu Z.-Y."/>
        </authorList>
    </citation>
    <scope>NUCLEOTIDE SEQUENCE [LARGE SCALE GENOMIC DNA]</scope>
    <source>
        <strain evidence="9 10">YYF002</strain>
    </source>
</reference>
<sequence>MNDKRYKWILYTIVAVIAVTIGIQLFWNYKNYQSNKQQLINDVQVSLDKAVDDYYTALAERTTIGIFLEGDEQKDPLKEGGHIQKLLKQIDEDSFGFKNIDSIDVNSIEGITVMRGFSADSMSEVIDRQLKPMEFKEFNLKIDSLKKVKGANQAFQFKSKFDSIKNPQTLTNAYQIEMLTSKIVVSINNDSLDLVELDSLVGIELLRKKLFLDYDLHFDNGKKNTTDSIQHPSKRLKTTSKSTFLPKGSTLDISFTNETALVLKRSLGGILISTLLIAAVICSLFYLLKIIKHQKQLAEVKNDLISNITHEFKTPIATIGVALESISNFNAIEDKEKTKNYISMSSQQLEKLNLMVEKLLETATLDSNNLELNTETIDVVTLLNDLSRRYKIQYPEKEFNTSLKVELLETKVDSFHFENAINNILDNAVKYGGDIISIDLIPKEKNFEILISDNGNTLSKANKERIFEKFYRVPKGNTHDIKGFGIGLYYTKSIIEKHSGSIDVNLSKNLTTFKITLPNG</sequence>
<proteinExistence type="predicted"/>
<dbReference type="CDD" id="cd00075">
    <property type="entry name" value="HATPase"/>
    <property type="match status" value="1"/>
</dbReference>
<keyword evidence="7" id="KW-0472">Membrane</keyword>
<dbReference type="EC" id="2.7.13.3" evidence="2"/>
<dbReference type="CDD" id="cd00082">
    <property type="entry name" value="HisKA"/>
    <property type="match status" value="1"/>
</dbReference>
<dbReference type="Gene3D" id="1.10.287.130">
    <property type="match status" value="1"/>
</dbReference>
<dbReference type="SMART" id="SM00387">
    <property type="entry name" value="HATPase_c"/>
    <property type="match status" value="1"/>
</dbReference>
<dbReference type="InterPro" id="IPR050351">
    <property type="entry name" value="BphY/WalK/GraS-like"/>
</dbReference>
<dbReference type="InterPro" id="IPR003594">
    <property type="entry name" value="HATPase_dom"/>
</dbReference>
<name>A0ABT6G1M2_9FLAO</name>
<keyword evidence="9" id="KW-0067">ATP-binding</keyword>
<keyword evidence="3" id="KW-0597">Phosphoprotein</keyword>
<feature type="domain" description="Histidine kinase" evidence="8">
    <location>
        <begin position="307"/>
        <end position="520"/>
    </location>
</feature>
<evidence type="ECO:0000256" key="2">
    <source>
        <dbReference type="ARBA" id="ARBA00012438"/>
    </source>
</evidence>
<dbReference type="InterPro" id="IPR004358">
    <property type="entry name" value="Sig_transdc_His_kin-like_C"/>
</dbReference>
<evidence type="ECO:0000256" key="3">
    <source>
        <dbReference type="ARBA" id="ARBA00022553"/>
    </source>
</evidence>
<dbReference type="Gene3D" id="3.30.565.10">
    <property type="entry name" value="Histidine kinase-like ATPase, C-terminal domain"/>
    <property type="match status" value="1"/>
</dbReference>
<dbReference type="PANTHER" id="PTHR45453:SF1">
    <property type="entry name" value="PHOSPHATE REGULON SENSOR PROTEIN PHOR"/>
    <property type="match status" value="1"/>
</dbReference>
<evidence type="ECO:0000256" key="4">
    <source>
        <dbReference type="ARBA" id="ARBA00022679"/>
    </source>
</evidence>
<feature type="transmembrane region" description="Helical" evidence="7">
    <location>
        <begin position="9"/>
        <end position="27"/>
    </location>
</feature>
<dbReference type="PRINTS" id="PR00344">
    <property type="entry name" value="BCTRLSENSOR"/>
</dbReference>
<dbReference type="SUPFAM" id="SSF47384">
    <property type="entry name" value="Homodimeric domain of signal transducing histidine kinase"/>
    <property type="match status" value="1"/>
</dbReference>
<evidence type="ECO:0000313" key="9">
    <source>
        <dbReference type="EMBL" id="MDG4715832.1"/>
    </source>
</evidence>
<dbReference type="EMBL" id="JARSBN010000004">
    <property type="protein sequence ID" value="MDG4715832.1"/>
    <property type="molecule type" value="Genomic_DNA"/>
</dbReference>
<keyword evidence="7" id="KW-1133">Transmembrane helix</keyword>
<keyword evidence="7" id="KW-0812">Transmembrane</keyword>
<evidence type="ECO:0000259" key="8">
    <source>
        <dbReference type="PROSITE" id="PS50109"/>
    </source>
</evidence>
<dbReference type="PROSITE" id="PS50109">
    <property type="entry name" value="HIS_KIN"/>
    <property type="match status" value="1"/>
</dbReference>
<keyword evidence="6" id="KW-0902">Two-component regulatory system</keyword>
<accession>A0ABT6G1M2</accession>
<dbReference type="RefSeq" id="WP_278005288.1">
    <property type="nucleotide sequence ID" value="NZ_JARSBN010000004.1"/>
</dbReference>
<evidence type="ECO:0000256" key="1">
    <source>
        <dbReference type="ARBA" id="ARBA00000085"/>
    </source>
</evidence>
<dbReference type="Pfam" id="PF00512">
    <property type="entry name" value="HisKA"/>
    <property type="match status" value="1"/>
</dbReference>
<dbReference type="SMART" id="SM00388">
    <property type="entry name" value="HisKA"/>
    <property type="match status" value="1"/>
</dbReference>
<keyword evidence="10" id="KW-1185">Reference proteome</keyword>
<dbReference type="Proteomes" id="UP001529085">
    <property type="component" value="Unassembled WGS sequence"/>
</dbReference>
<dbReference type="SUPFAM" id="SSF55874">
    <property type="entry name" value="ATPase domain of HSP90 chaperone/DNA topoisomerase II/histidine kinase"/>
    <property type="match status" value="1"/>
</dbReference>
<keyword evidence="5" id="KW-0418">Kinase</keyword>
<dbReference type="PANTHER" id="PTHR45453">
    <property type="entry name" value="PHOSPHATE REGULON SENSOR PROTEIN PHOR"/>
    <property type="match status" value="1"/>
</dbReference>
<dbReference type="GO" id="GO:0005524">
    <property type="term" value="F:ATP binding"/>
    <property type="evidence" value="ECO:0007669"/>
    <property type="project" value="UniProtKB-KW"/>
</dbReference>
<protein>
    <recommendedName>
        <fullName evidence="2">histidine kinase</fullName>
        <ecNumber evidence="2">2.7.13.3</ecNumber>
    </recommendedName>
</protein>
<evidence type="ECO:0000256" key="5">
    <source>
        <dbReference type="ARBA" id="ARBA00022777"/>
    </source>
</evidence>
<dbReference type="InterPro" id="IPR005467">
    <property type="entry name" value="His_kinase_dom"/>
</dbReference>
<feature type="transmembrane region" description="Helical" evidence="7">
    <location>
        <begin position="267"/>
        <end position="288"/>
    </location>
</feature>
<organism evidence="9 10">
    <name type="scientific">Winogradskyella marincola</name>
    <dbReference type="NCBI Taxonomy" id="3037795"/>
    <lineage>
        <taxon>Bacteria</taxon>
        <taxon>Pseudomonadati</taxon>
        <taxon>Bacteroidota</taxon>
        <taxon>Flavobacteriia</taxon>
        <taxon>Flavobacteriales</taxon>
        <taxon>Flavobacteriaceae</taxon>
        <taxon>Winogradskyella</taxon>
    </lineage>
</organism>
<gene>
    <name evidence="9" type="ORF">P7122_08110</name>
</gene>
<evidence type="ECO:0000313" key="10">
    <source>
        <dbReference type="Proteomes" id="UP001529085"/>
    </source>
</evidence>
<dbReference type="Pfam" id="PF02518">
    <property type="entry name" value="HATPase_c"/>
    <property type="match status" value="1"/>
</dbReference>
<keyword evidence="4" id="KW-0808">Transferase</keyword>
<comment type="catalytic activity">
    <reaction evidence="1">
        <text>ATP + protein L-histidine = ADP + protein N-phospho-L-histidine.</text>
        <dbReference type="EC" id="2.7.13.3"/>
    </reaction>
</comment>
<keyword evidence="9" id="KW-0547">Nucleotide-binding</keyword>
<dbReference type="InterPro" id="IPR036890">
    <property type="entry name" value="HATPase_C_sf"/>
</dbReference>
<dbReference type="InterPro" id="IPR036097">
    <property type="entry name" value="HisK_dim/P_sf"/>
</dbReference>